<comment type="caution">
    <text evidence="1">The sequence shown here is derived from an EMBL/GenBank/DDBJ whole genome shotgun (WGS) entry which is preliminary data.</text>
</comment>
<accession>A0AAV9QPL6</accession>
<gene>
    <name evidence="1" type="ORF">CRENBAI_024590</name>
</gene>
<keyword evidence="2" id="KW-1185">Reference proteome</keyword>
<organism evidence="1 2">
    <name type="scientific">Crenichthys baileyi</name>
    <name type="common">White River springfish</name>
    <dbReference type="NCBI Taxonomy" id="28760"/>
    <lineage>
        <taxon>Eukaryota</taxon>
        <taxon>Metazoa</taxon>
        <taxon>Chordata</taxon>
        <taxon>Craniata</taxon>
        <taxon>Vertebrata</taxon>
        <taxon>Euteleostomi</taxon>
        <taxon>Actinopterygii</taxon>
        <taxon>Neopterygii</taxon>
        <taxon>Teleostei</taxon>
        <taxon>Neoteleostei</taxon>
        <taxon>Acanthomorphata</taxon>
        <taxon>Ovalentaria</taxon>
        <taxon>Atherinomorphae</taxon>
        <taxon>Cyprinodontiformes</taxon>
        <taxon>Goodeidae</taxon>
        <taxon>Crenichthys</taxon>
    </lineage>
</organism>
<proteinExistence type="predicted"/>
<evidence type="ECO:0000313" key="2">
    <source>
        <dbReference type="Proteomes" id="UP001311232"/>
    </source>
</evidence>
<dbReference type="AlphaFoldDB" id="A0AAV9QPL6"/>
<evidence type="ECO:0000313" key="1">
    <source>
        <dbReference type="EMBL" id="KAK5599203.1"/>
    </source>
</evidence>
<reference evidence="1 2" key="1">
    <citation type="submission" date="2021-06" db="EMBL/GenBank/DDBJ databases">
        <authorList>
            <person name="Palmer J.M."/>
        </authorList>
    </citation>
    <scope>NUCLEOTIDE SEQUENCE [LARGE SCALE GENOMIC DNA]</scope>
    <source>
        <strain evidence="1 2">MEX-2019</strain>
        <tissue evidence="1">Muscle</tissue>
    </source>
</reference>
<name>A0AAV9QPL6_9TELE</name>
<protein>
    <submittedName>
        <fullName evidence="1">Uncharacterized protein</fullName>
    </submittedName>
</protein>
<dbReference type="EMBL" id="JAHHUM010002957">
    <property type="protein sequence ID" value="KAK5599203.1"/>
    <property type="molecule type" value="Genomic_DNA"/>
</dbReference>
<sequence>MMFKLHFSPQDAASPAKFADWHSLMSPSWTLLLIDQDQTHVFIAQRRLLIWPPPQEHFKTIFLCAAGPRAPGSLPVSHVFTLPLCCSPKPTSACLISAL</sequence>
<dbReference type="Proteomes" id="UP001311232">
    <property type="component" value="Unassembled WGS sequence"/>
</dbReference>